<dbReference type="EMBL" id="CACVBM020000888">
    <property type="protein sequence ID" value="CAA7024516.1"/>
    <property type="molecule type" value="Genomic_DNA"/>
</dbReference>
<dbReference type="PROSITE" id="PS50011">
    <property type="entry name" value="PROTEIN_KINASE_DOM"/>
    <property type="match status" value="1"/>
</dbReference>
<evidence type="ECO:0000313" key="2">
    <source>
        <dbReference type="EMBL" id="CAA7024516.1"/>
    </source>
</evidence>
<dbReference type="Pfam" id="PF00069">
    <property type="entry name" value="Pkinase"/>
    <property type="match status" value="1"/>
</dbReference>
<protein>
    <recommendedName>
        <fullName evidence="1">Protein kinase domain-containing protein</fullName>
    </recommendedName>
</protein>
<dbReference type="InterPro" id="IPR000719">
    <property type="entry name" value="Prot_kinase_dom"/>
</dbReference>
<feature type="domain" description="Protein kinase" evidence="1">
    <location>
        <begin position="1"/>
        <end position="89"/>
    </location>
</feature>
<dbReference type="Proteomes" id="UP000467841">
    <property type="component" value="Unassembled WGS sequence"/>
</dbReference>
<reference evidence="2" key="1">
    <citation type="submission" date="2020-01" db="EMBL/GenBank/DDBJ databases">
        <authorList>
            <person name="Mishra B."/>
        </authorList>
    </citation>
    <scope>NUCLEOTIDE SEQUENCE [LARGE SCALE GENOMIC DNA]</scope>
</reference>
<evidence type="ECO:0000313" key="3">
    <source>
        <dbReference type="Proteomes" id="UP000467841"/>
    </source>
</evidence>
<proteinExistence type="predicted"/>
<keyword evidence="3" id="KW-1185">Reference proteome</keyword>
<dbReference type="PANTHER" id="PTHR48011">
    <property type="entry name" value="CCR4-NOT TRANSCRIPTIONAL COMPLEX SUBUNIT CAF120-RELATED"/>
    <property type="match status" value="1"/>
</dbReference>
<gene>
    <name evidence="2" type="ORF">MERR_LOCUS11751</name>
</gene>
<dbReference type="GO" id="GO:0007165">
    <property type="term" value="P:signal transduction"/>
    <property type="evidence" value="ECO:0007669"/>
    <property type="project" value="TreeGrafter"/>
</dbReference>
<dbReference type="InterPro" id="IPR011009">
    <property type="entry name" value="Kinase-like_dom_sf"/>
</dbReference>
<dbReference type="SUPFAM" id="SSF56112">
    <property type="entry name" value="Protein kinase-like (PK-like)"/>
    <property type="match status" value="1"/>
</dbReference>
<dbReference type="InterPro" id="IPR052751">
    <property type="entry name" value="Plant_MAPKKK"/>
</dbReference>
<sequence>MPPESFRDGVAKKTLDLWSVGCIVLEMYTGVIPWEGVELNDLTTRLRDGKAPEIPQSLPCDAKEFIETCFSRKPEERGSACELLRHRFLKGDEKINTEERRNSFLLRLKLRIRRASKKQRDVSEKKKPLKSKIFAAKPLQFKRTLNKILKLKIMPMKTCGSNLVSVH</sequence>
<comment type="caution">
    <text evidence="2">The sequence shown here is derived from an EMBL/GenBank/DDBJ whole genome shotgun (WGS) entry which is preliminary data.</text>
</comment>
<name>A0A6D2IH97_9BRAS</name>
<organism evidence="2 3">
    <name type="scientific">Microthlaspi erraticum</name>
    <dbReference type="NCBI Taxonomy" id="1685480"/>
    <lineage>
        <taxon>Eukaryota</taxon>
        <taxon>Viridiplantae</taxon>
        <taxon>Streptophyta</taxon>
        <taxon>Embryophyta</taxon>
        <taxon>Tracheophyta</taxon>
        <taxon>Spermatophyta</taxon>
        <taxon>Magnoliopsida</taxon>
        <taxon>eudicotyledons</taxon>
        <taxon>Gunneridae</taxon>
        <taxon>Pentapetalae</taxon>
        <taxon>rosids</taxon>
        <taxon>malvids</taxon>
        <taxon>Brassicales</taxon>
        <taxon>Brassicaceae</taxon>
        <taxon>Coluteocarpeae</taxon>
        <taxon>Microthlaspi</taxon>
    </lineage>
</organism>
<dbReference type="OrthoDB" id="25592at2759"/>
<dbReference type="PANTHER" id="PTHR48011:SF16">
    <property type="entry name" value="PROTEIN KINASE SUPERFAMILY PROTEIN"/>
    <property type="match status" value="1"/>
</dbReference>
<evidence type="ECO:0000259" key="1">
    <source>
        <dbReference type="PROSITE" id="PS50011"/>
    </source>
</evidence>
<dbReference type="GO" id="GO:0004672">
    <property type="term" value="F:protein kinase activity"/>
    <property type="evidence" value="ECO:0007669"/>
    <property type="project" value="InterPro"/>
</dbReference>
<dbReference type="GO" id="GO:0005524">
    <property type="term" value="F:ATP binding"/>
    <property type="evidence" value="ECO:0007669"/>
    <property type="project" value="InterPro"/>
</dbReference>
<accession>A0A6D2IH97</accession>
<dbReference type="Gene3D" id="1.10.510.10">
    <property type="entry name" value="Transferase(Phosphotransferase) domain 1"/>
    <property type="match status" value="1"/>
</dbReference>
<dbReference type="AlphaFoldDB" id="A0A6D2IH97"/>